<dbReference type="Pfam" id="PF18962">
    <property type="entry name" value="Por_Secre_tail"/>
    <property type="match status" value="1"/>
</dbReference>
<dbReference type="Gene3D" id="2.60.40.10">
    <property type="entry name" value="Immunoglobulins"/>
    <property type="match status" value="2"/>
</dbReference>
<comment type="caution">
    <text evidence="4">The sequence shown here is derived from an EMBL/GenBank/DDBJ whole genome shotgun (WGS) entry which is preliminary data.</text>
</comment>
<name>A0ABP8MZ74_9BACT</name>
<keyword evidence="5" id="KW-1185">Reference proteome</keyword>
<accession>A0ABP8MZ74</accession>
<proteinExistence type="predicted"/>
<dbReference type="InterPro" id="IPR057708">
    <property type="entry name" value="DUF7948"/>
</dbReference>
<feature type="domain" description="PKD-like" evidence="2">
    <location>
        <begin position="675"/>
        <end position="746"/>
    </location>
</feature>
<evidence type="ECO:0000313" key="4">
    <source>
        <dbReference type="EMBL" id="GAA4456952.1"/>
    </source>
</evidence>
<evidence type="ECO:0008006" key="6">
    <source>
        <dbReference type="Google" id="ProtNLM"/>
    </source>
</evidence>
<dbReference type="Pfam" id="PF19408">
    <property type="entry name" value="PKD_6"/>
    <property type="match status" value="1"/>
</dbReference>
<dbReference type="InterPro" id="IPR052918">
    <property type="entry name" value="Motility_Chemotaxis_Reg"/>
</dbReference>
<protein>
    <recommendedName>
        <fullName evidence="6">Secretion system C-terminal sorting domain-containing protein</fullName>
    </recommendedName>
</protein>
<evidence type="ECO:0000259" key="2">
    <source>
        <dbReference type="Pfam" id="PF19408"/>
    </source>
</evidence>
<dbReference type="Pfam" id="PF25778">
    <property type="entry name" value="DUF7948"/>
    <property type="match status" value="1"/>
</dbReference>
<dbReference type="EMBL" id="BAABEZ010000022">
    <property type="protein sequence ID" value="GAA4456952.1"/>
    <property type="molecule type" value="Genomic_DNA"/>
</dbReference>
<dbReference type="InterPro" id="IPR010620">
    <property type="entry name" value="SBBP_repeat"/>
</dbReference>
<evidence type="ECO:0000259" key="3">
    <source>
        <dbReference type="Pfam" id="PF25778"/>
    </source>
</evidence>
<sequence length="985" mass="103092">MLSGALSANAQHSKATIAGQTPFSFIENKGQITDQYYHYRSDIDFRIQSGGVNLFIGNGSLHYQWTRATQDQADIYRMDVTLIGADTNARVLTEQQQPYTELHYRSGNTASAHAYQKITYKNAYPNIDWVLYVRDSKVEYDFVVHPGGKVSDIALQYGGTIRLSSDNQGNLIAVTPAGTITEAAPVSYLLAGKKPIASAYETENNTVRFKVSDYSGTLVIDPALSWCTYLGGSMDDRSNTGCVSVDTAGYVYLAGYTNSTAAIATTGAYQTTLGGNNDAYVAKFSKTGAMKWCTYYGGTGQDYATGITCDGAGNVYFCGYSNSTTAISTTGSYQATIGGGTDGFLVKLDSTGTRKWATYIGGTATDQAMCLSVDSTGNLYVGGYTQSSSAIATTGSYQATYGGVQDAFLFKFSGSGSRIWSTYFGGTSTDAGLSVRADKAWNVYLTGYTKSSTAIASTGAYQTTIGGGEDIFVAKFDSSGARQWSTYMGGSANDRGLSITSDPSDHIYLTGYALSTSGIATAGSYQTASGGLDEAFLAKFMPSGSLSWATYYGSGGYDDGYSIQCDNLNHVYMLGVSSSSSGIASTGAMKDTLSGSRDGMLVKFDTSGARIWASYFGGNDNDLATSLYCTPLSELYIGGSTASTSDLATAGSYQSGFGGNNYDAFLVRINDCVLTAPATVTGNDTVCRGLTYTYSVAALPGAVSYTWTLPSGWSGSSTTNSISVTAGAVGDTIRVIANYLCGSSTITLKPVYVQPLPLITPSVTVQICDGDSTTFTASSGAAYQWLSSGSGISGANAASYKARHSGIYSVVVTSAFGCADTSLTDSLIVHPLPVPVIIASGSLLSTGLFSSYQWNHNGSPITGATNQTYTLVLTTGTYSVTVTDSNGCSATSTAYLPPTAIAELNSGHAVSVYPNPAQDYFSVTGAVAGVSVLATDGRLLLHSSDTNKVDISGLPAGLYLLQFYDTNGLFTGTQKLIKSTSNNGK</sequence>
<dbReference type="InterPro" id="IPR013783">
    <property type="entry name" value="Ig-like_fold"/>
</dbReference>
<dbReference type="InterPro" id="IPR026444">
    <property type="entry name" value="Secre_tail"/>
</dbReference>
<dbReference type="PANTHER" id="PTHR35580:SF1">
    <property type="entry name" value="PHYTASE-LIKE DOMAIN-CONTAINING PROTEIN"/>
    <property type="match status" value="1"/>
</dbReference>
<gene>
    <name evidence="4" type="ORF">GCM10023092_23030</name>
</gene>
<dbReference type="InterPro" id="IPR045829">
    <property type="entry name" value="PKD_6"/>
</dbReference>
<organism evidence="4 5">
    <name type="scientific">Rurimicrobium arvi</name>
    <dbReference type="NCBI Taxonomy" id="2049916"/>
    <lineage>
        <taxon>Bacteria</taxon>
        <taxon>Pseudomonadati</taxon>
        <taxon>Bacteroidota</taxon>
        <taxon>Chitinophagia</taxon>
        <taxon>Chitinophagales</taxon>
        <taxon>Chitinophagaceae</taxon>
        <taxon>Rurimicrobium</taxon>
    </lineage>
</organism>
<dbReference type="Pfam" id="PF06739">
    <property type="entry name" value="SBBP"/>
    <property type="match status" value="2"/>
</dbReference>
<feature type="domain" description="DUF7948" evidence="3">
    <location>
        <begin position="25"/>
        <end position="222"/>
    </location>
</feature>
<dbReference type="NCBIfam" id="TIGR04183">
    <property type="entry name" value="Por_Secre_tail"/>
    <property type="match status" value="1"/>
</dbReference>
<reference evidence="5" key="1">
    <citation type="journal article" date="2019" name="Int. J. Syst. Evol. Microbiol.">
        <title>The Global Catalogue of Microorganisms (GCM) 10K type strain sequencing project: providing services to taxonomists for standard genome sequencing and annotation.</title>
        <authorList>
            <consortium name="The Broad Institute Genomics Platform"/>
            <consortium name="The Broad Institute Genome Sequencing Center for Infectious Disease"/>
            <person name="Wu L."/>
            <person name="Ma J."/>
        </authorList>
    </citation>
    <scope>NUCLEOTIDE SEQUENCE [LARGE SCALE GENOMIC DNA]</scope>
    <source>
        <strain evidence="5">JCM 31921</strain>
    </source>
</reference>
<feature type="domain" description="Secretion system C-terminal sorting" evidence="1">
    <location>
        <begin position="912"/>
        <end position="974"/>
    </location>
</feature>
<dbReference type="PANTHER" id="PTHR35580">
    <property type="entry name" value="CELL SURFACE GLYCOPROTEIN (S-LAYER PROTEIN)-LIKE PROTEIN"/>
    <property type="match status" value="1"/>
</dbReference>
<dbReference type="Proteomes" id="UP001501410">
    <property type="component" value="Unassembled WGS sequence"/>
</dbReference>
<evidence type="ECO:0000259" key="1">
    <source>
        <dbReference type="Pfam" id="PF18962"/>
    </source>
</evidence>
<evidence type="ECO:0000313" key="5">
    <source>
        <dbReference type="Proteomes" id="UP001501410"/>
    </source>
</evidence>